<dbReference type="AlphaFoldDB" id="A0A8C3ZL88"/>
<dbReference type="PROSITE" id="PS50053">
    <property type="entry name" value="UBIQUITIN_2"/>
    <property type="match status" value="1"/>
</dbReference>
<dbReference type="PANTHER" id="PTHR10666">
    <property type="entry name" value="UBIQUITIN"/>
    <property type="match status" value="1"/>
</dbReference>
<proteinExistence type="predicted"/>
<dbReference type="Ensembl" id="ENSDCDT00010019258.1">
    <property type="protein sequence ID" value="ENSDCDP00010018184.1"/>
    <property type="gene ID" value="ENSDCDG00010008279.1"/>
</dbReference>
<dbReference type="PRINTS" id="PR00348">
    <property type="entry name" value="UBIQUITIN"/>
</dbReference>
<evidence type="ECO:0000313" key="2">
    <source>
        <dbReference type="Ensembl" id="ENSDCDP00010016806.1"/>
    </source>
</evidence>
<dbReference type="InterPro" id="IPR050158">
    <property type="entry name" value="Ubiquitin_ubiquitin-like"/>
</dbReference>
<keyword evidence="3" id="KW-1185">Reference proteome</keyword>
<dbReference type="Proteomes" id="UP000694580">
    <property type="component" value="Chromosome 7"/>
</dbReference>
<accession>A0A8C3ZL88</accession>
<evidence type="ECO:0000259" key="1">
    <source>
        <dbReference type="PROSITE" id="PS50053"/>
    </source>
</evidence>
<reference evidence="2 3" key="1">
    <citation type="submission" date="2020-06" db="EMBL/GenBank/DDBJ databases">
        <authorList>
            <consortium name="Wellcome Sanger Institute Data Sharing"/>
        </authorList>
    </citation>
    <scope>NUCLEOTIDE SEQUENCE [LARGE SCALE GENOMIC DNA]</scope>
</reference>
<dbReference type="Pfam" id="PF00240">
    <property type="entry name" value="ubiquitin"/>
    <property type="match status" value="1"/>
</dbReference>
<dbReference type="InterPro" id="IPR029071">
    <property type="entry name" value="Ubiquitin-like_domsf"/>
</dbReference>
<dbReference type="SMART" id="SM00213">
    <property type="entry name" value="UBQ"/>
    <property type="match status" value="1"/>
</dbReference>
<feature type="domain" description="Ubiquitin-like" evidence="1">
    <location>
        <begin position="32"/>
        <end position="107"/>
    </location>
</feature>
<evidence type="ECO:0000313" key="3">
    <source>
        <dbReference type="Proteomes" id="UP000694580"/>
    </source>
</evidence>
<name>A0A8C3ZL88_9TELE</name>
<dbReference type="SUPFAM" id="SSF54236">
    <property type="entry name" value="Ubiquitin-like"/>
    <property type="match status" value="1"/>
</dbReference>
<dbReference type="FunFam" id="3.10.20.90:FF:000222">
    <property type="entry name" value="Polyubiquitin 5"/>
    <property type="match status" value="1"/>
</dbReference>
<dbReference type="Ensembl" id="ENSDCDT00010017823.1">
    <property type="protein sequence ID" value="ENSDCDP00010016806.1"/>
    <property type="gene ID" value="ENSDCDG00010007706.1"/>
</dbReference>
<sequence>MNKSGSDSRTLVSHGLQHGSQVMVLITQAQPFQVFLKNDKGQVHTYDVTREETVSSFKQKVFNKERVPLSQQRLIYNGRQMEDGGTLSQYNVGPESTIFLELRLRGG</sequence>
<protein>
    <recommendedName>
        <fullName evidence="1">Ubiquitin-like domain-containing protein</fullName>
    </recommendedName>
</protein>
<dbReference type="InterPro" id="IPR000626">
    <property type="entry name" value="Ubiquitin-like_dom"/>
</dbReference>
<dbReference type="GeneTree" id="ENSGT00940000162007"/>
<dbReference type="InterPro" id="IPR019956">
    <property type="entry name" value="Ubiquitin_dom"/>
</dbReference>
<reference evidence="2" key="2">
    <citation type="submission" date="2025-05" db="UniProtKB">
        <authorList>
            <consortium name="Ensembl"/>
        </authorList>
    </citation>
    <scope>IDENTIFICATION</scope>
</reference>
<dbReference type="Gene3D" id="3.10.20.90">
    <property type="entry name" value="Phosphatidylinositol 3-kinase Catalytic Subunit, Chain A, domain 1"/>
    <property type="match status" value="1"/>
</dbReference>
<organism evidence="2 3">
    <name type="scientific">Denticeps clupeoides</name>
    <name type="common">denticle herring</name>
    <dbReference type="NCBI Taxonomy" id="299321"/>
    <lineage>
        <taxon>Eukaryota</taxon>
        <taxon>Metazoa</taxon>
        <taxon>Chordata</taxon>
        <taxon>Craniata</taxon>
        <taxon>Vertebrata</taxon>
        <taxon>Euteleostomi</taxon>
        <taxon>Actinopterygii</taxon>
        <taxon>Neopterygii</taxon>
        <taxon>Teleostei</taxon>
        <taxon>Clupei</taxon>
        <taxon>Clupeiformes</taxon>
        <taxon>Denticipitoidei</taxon>
        <taxon>Denticipitidae</taxon>
        <taxon>Denticeps</taxon>
    </lineage>
</organism>